<dbReference type="AlphaFoldDB" id="A0A829YH99"/>
<evidence type="ECO:0000256" key="1">
    <source>
        <dbReference type="SAM" id="MobiDB-lite"/>
    </source>
</evidence>
<keyword evidence="3" id="KW-1185">Reference proteome</keyword>
<reference evidence="3" key="1">
    <citation type="submission" date="2020-01" db="EMBL/GenBank/DDBJ databases">
        <title>'Steroidobacter agaridevorans' sp. nov., agar-degrading bacteria isolated from rhizosphere soils.</title>
        <authorList>
            <person name="Ikenaga M."/>
            <person name="Kataoka M."/>
            <person name="Murouchi A."/>
            <person name="Katsuragi S."/>
            <person name="Sakai M."/>
        </authorList>
    </citation>
    <scope>NUCLEOTIDE SEQUENCE [LARGE SCALE GENOMIC DNA]</scope>
    <source>
        <strain evidence="3">YU21-B</strain>
    </source>
</reference>
<proteinExistence type="predicted"/>
<feature type="region of interest" description="Disordered" evidence="1">
    <location>
        <begin position="158"/>
        <end position="185"/>
    </location>
</feature>
<gene>
    <name evidence="2" type="ORF">GCM10011487_41880</name>
</gene>
<accession>A0A829YH99</accession>
<dbReference type="EMBL" id="BLJN01000004">
    <property type="protein sequence ID" value="GFE82188.1"/>
    <property type="molecule type" value="Genomic_DNA"/>
</dbReference>
<evidence type="ECO:0000313" key="3">
    <source>
        <dbReference type="Proteomes" id="UP000445000"/>
    </source>
</evidence>
<evidence type="ECO:0000313" key="2">
    <source>
        <dbReference type="EMBL" id="GFE82188.1"/>
    </source>
</evidence>
<comment type="caution">
    <text evidence="2">The sequence shown here is derived from an EMBL/GenBank/DDBJ whole genome shotgun (WGS) entry which is preliminary data.</text>
</comment>
<protein>
    <submittedName>
        <fullName evidence="2">Uncharacterized protein</fullName>
    </submittedName>
</protein>
<organism evidence="2 3">
    <name type="scientific">Steroidobacter agaridevorans</name>
    <dbReference type="NCBI Taxonomy" id="2695856"/>
    <lineage>
        <taxon>Bacteria</taxon>
        <taxon>Pseudomonadati</taxon>
        <taxon>Pseudomonadota</taxon>
        <taxon>Gammaproteobacteria</taxon>
        <taxon>Steroidobacterales</taxon>
        <taxon>Steroidobacteraceae</taxon>
        <taxon>Steroidobacter</taxon>
    </lineage>
</organism>
<name>A0A829YH99_9GAMM</name>
<sequence length="185" mass="19032">MATLVLLGACGSEPEPEAASPAAPAKPTVAAAPKDETANFARAVGDGKPGAAVNIRYEFSSKPTIGVPTELDVVFIPSAGVDAMDAKLGGMEGITLAGTLIANFAPVEAGKSYHHKISVLPDRTGVFYITASVNTQIAGSALNRTFSIPFVVGNVAVQQKPTPPKDDKGQSIKSMPAEESTEPKQ</sequence>
<dbReference type="Proteomes" id="UP000445000">
    <property type="component" value="Unassembled WGS sequence"/>
</dbReference>
<dbReference type="RefSeq" id="WP_161813858.1">
    <property type="nucleotide sequence ID" value="NZ_BLJN01000004.1"/>
</dbReference>